<dbReference type="GO" id="GO:0005929">
    <property type="term" value="C:cilium"/>
    <property type="evidence" value="ECO:0007669"/>
    <property type="project" value="TreeGrafter"/>
</dbReference>
<keyword evidence="6" id="KW-1185">Reference proteome</keyword>
<name>A0A3S5A6Y1_9PLAT</name>
<sequence length="200" mass="22235">MQTRPPPLRHEPTPKSASPSIVSPESIEPQPELLSTHTEPIEGDEVLLKTTGSGAEDSNKMKDTAESPDVASNIEVEKIEADEKLTEGSLRSEAKIESLEPELSDQLADGTVFILLEGTSEEFAFFFPIEQTLAIVKPDAYANREEIIEKIKAAGFHIAVRQETHLTPEMAREIFSDMLNKPFINDLIAHMCRSDRHKTI</sequence>
<dbReference type="PANTHER" id="PTHR46161">
    <property type="entry name" value="NUCLEOSIDE DIPHOSPHATE KINASE"/>
    <property type="match status" value="1"/>
</dbReference>
<protein>
    <recommendedName>
        <fullName evidence="4">Nucleoside diphosphate kinase-like domain-containing protein</fullName>
    </recommendedName>
</protein>
<dbReference type="GO" id="GO:1902176">
    <property type="term" value="P:negative regulation of oxidative stress-induced intrinsic apoptotic signaling pathway"/>
    <property type="evidence" value="ECO:0007669"/>
    <property type="project" value="TreeGrafter"/>
</dbReference>
<evidence type="ECO:0000259" key="4">
    <source>
        <dbReference type="Pfam" id="PF00334"/>
    </source>
</evidence>
<dbReference type="InterPro" id="IPR036850">
    <property type="entry name" value="NDK-like_dom_sf"/>
</dbReference>
<dbReference type="SUPFAM" id="SSF54919">
    <property type="entry name" value="Nucleoside diphosphate kinase, NDK"/>
    <property type="match status" value="1"/>
</dbReference>
<dbReference type="InterPro" id="IPR034907">
    <property type="entry name" value="NDK-like_dom"/>
</dbReference>
<reference evidence="5" key="1">
    <citation type="submission" date="2018-11" db="EMBL/GenBank/DDBJ databases">
        <authorList>
            <consortium name="Pathogen Informatics"/>
        </authorList>
    </citation>
    <scope>NUCLEOTIDE SEQUENCE</scope>
</reference>
<comment type="caution">
    <text evidence="5">The sequence shown here is derived from an EMBL/GenBank/DDBJ whole genome shotgun (WGS) entry which is preliminary data.</text>
</comment>
<comment type="similarity">
    <text evidence="1 2">Belongs to the NDK family.</text>
</comment>
<dbReference type="GO" id="GO:0003341">
    <property type="term" value="P:cilium movement"/>
    <property type="evidence" value="ECO:0007669"/>
    <property type="project" value="TreeGrafter"/>
</dbReference>
<dbReference type="Gene3D" id="3.30.70.141">
    <property type="entry name" value="Nucleoside diphosphate kinase-like domain"/>
    <property type="match status" value="1"/>
</dbReference>
<dbReference type="Pfam" id="PF00334">
    <property type="entry name" value="NDK"/>
    <property type="match status" value="1"/>
</dbReference>
<comment type="caution">
    <text evidence="2">Lacks conserved residue(s) required for the propagation of feature annotation.</text>
</comment>
<evidence type="ECO:0000313" key="6">
    <source>
        <dbReference type="Proteomes" id="UP000784294"/>
    </source>
</evidence>
<evidence type="ECO:0000256" key="2">
    <source>
        <dbReference type="PROSITE-ProRule" id="PRU00706"/>
    </source>
</evidence>
<proteinExistence type="inferred from homology"/>
<dbReference type="AlphaFoldDB" id="A0A3S5A6Y1"/>
<evidence type="ECO:0000256" key="3">
    <source>
        <dbReference type="SAM" id="MobiDB-lite"/>
    </source>
</evidence>
<dbReference type="OrthoDB" id="10263751at2759"/>
<dbReference type="EMBL" id="CAAALY010028970">
    <property type="protein sequence ID" value="VEL16567.1"/>
    <property type="molecule type" value="Genomic_DNA"/>
</dbReference>
<dbReference type="PROSITE" id="PS51374">
    <property type="entry name" value="NDPK_LIKE"/>
    <property type="match status" value="1"/>
</dbReference>
<organism evidence="5 6">
    <name type="scientific">Protopolystoma xenopodis</name>
    <dbReference type="NCBI Taxonomy" id="117903"/>
    <lineage>
        <taxon>Eukaryota</taxon>
        <taxon>Metazoa</taxon>
        <taxon>Spiralia</taxon>
        <taxon>Lophotrochozoa</taxon>
        <taxon>Platyhelminthes</taxon>
        <taxon>Monogenea</taxon>
        <taxon>Polyopisthocotylea</taxon>
        <taxon>Polystomatidea</taxon>
        <taxon>Polystomatidae</taxon>
        <taxon>Protopolystoma</taxon>
    </lineage>
</organism>
<feature type="compositionally biased region" description="Low complexity" evidence="3">
    <location>
        <begin position="18"/>
        <end position="32"/>
    </location>
</feature>
<dbReference type="Proteomes" id="UP000784294">
    <property type="component" value="Unassembled WGS sequence"/>
</dbReference>
<feature type="region of interest" description="Disordered" evidence="3">
    <location>
        <begin position="1"/>
        <end position="69"/>
    </location>
</feature>
<evidence type="ECO:0000313" key="5">
    <source>
        <dbReference type="EMBL" id="VEL16567.1"/>
    </source>
</evidence>
<accession>A0A3S5A6Y1</accession>
<dbReference type="PANTHER" id="PTHR46161:SF1">
    <property type="entry name" value="NUCLEOSIDE DIPHOSPHATE KINASE HOMOLOG 5"/>
    <property type="match status" value="1"/>
</dbReference>
<gene>
    <name evidence="5" type="ORF">PXEA_LOCUS10007</name>
</gene>
<evidence type="ECO:0000256" key="1">
    <source>
        <dbReference type="ARBA" id="ARBA00008142"/>
    </source>
</evidence>
<feature type="domain" description="Nucleoside diphosphate kinase-like" evidence="4">
    <location>
        <begin position="130"/>
        <end position="193"/>
    </location>
</feature>